<name>A0A6H5HL27_9HEMI</name>
<evidence type="ECO:0000313" key="2">
    <source>
        <dbReference type="Proteomes" id="UP000479000"/>
    </source>
</evidence>
<keyword evidence="2" id="KW-1185">Reference proteome</keyword>
<protein>
    <submittedName>
        <fullName evidence="1">Uncharacterized protein</fullName>
    </submittedName>
</protein>
<dbReference type="AlphaFoldDB" id="A0A6H5HL27"/>
<dbReference type="EMBL" id="CADCXU010032337">
    <property type="protein sequence ID" value="CAB0018250.1"/>
    <property type="molecule type" value="Genomic_DNA"/>
</dbReference>
<reference evidence="1 2" key="1">
    <citation type="submission" date="2020-02" db="EMBL/GenBank/DDBJ databases">
        <authorList>
            <person name="Ferguson B K."/>
        </authorList>
    </citation>
    <scope>NUCLEOTIDE SEQUENCE [LARGE SCALE GENOMIC DNA]</scope>
</reference>
<evidence type="ECO:0000313" key="1">
    <source>
        <dbReference type="EMBL" id="CAB0018250.1"/>
    </source>
</evidence>
<organism evidence="1 2">
    <name type="scientific">Nesidiocoris tenuis</name>
    <dbReference type="NCBI Taxonomy" id="355587"/>
    <lineage>
        <taxon>Eukaryota</taxon>
        <taxon>Metazoa</taxon>
        <taxon>Ecdysozoa</taxon>
        <taxon>Arthropoda</taxon>
        <taxon>Hexapoda</taxon>
        <taxon>Insecta</taxon>
        <taxon>Pterygota</taxon>
        <taxon>Neoptera</taxon>
        <taxon>Paraneoptera</taxon>
        <taxon>Hemiptera</taxon>
        <taxon>Heteroptera</taxon>
        <taxon>Panheteroptera</taxon>
        <taxon>Cimicomorpha</taxon>
        <taxon>Miridae</taxon>
        <taxon>Dicyphina</taxon>
        <taxon>Nesidiocoris</taxon>
    </lineage>
</organism>
<gene>
    <name evidence="1" type="ORF">NTEN_LOCUS22159</name>
</gene>
<dbReference type="Proteomes" id="UP000479000">
    <property type="component" value="Unassembled WGS sequence"/>
</dbReference>
<accession>A0A6H5HL27</accession>
<sequence length="54" mass="6271">MPRKERPDLAPSANYRITVQPATGQFPVKARTFGSSLNLWPVKRNTSDRRRIWC</sequence>
<proteinExistence type="predicted"/>